<evidence type="ECO:0000256" key="8">
    <source>
        <dbReference type="SAM" id="MobiDB-lite"/>
    </source>
</evidence>
<evidence type="ECO:0000256" key="1">
    <source>
        <dbReference type="ARBA" id="ARBA00004141"/>
    </source>
</evidence>
<dbReference type="GO" id="GO:0015179">
    <property type="term" value="F:L-amino acid transmembrane transporter activity"/>
    <property type="evidence" value="ECO:0007669"/>
    <property type="project" value="TreeGrafter"/>
</dbReference>
<dbReference type="AlphaFoldDB" id="A0A642ULK4"/>
<gene>
    <name evidence="11" type="ORF">DIURU_003559</name>
</gene>
<evidence type="ECO:0000256" key="7">
    <source>
        <dbReference type="ARBA" id="ARBA00023136"/>
    </source>
</evidence>
<feature type="transmembrane region" description="Helical" evidence="9">
    <location>
        <begin position="275"/>
        <end position="296"/>
    </location>
</feature>
<protein>
    <recommendedName>
        <fullName evidence="10">Amino acid transporter transmembrane domain-containing protein</fullName>
    </recommendedName>
</protein>
<dbReference type="GO" id="GO:0005774">
    <property type="term" value="C:vacuolar membrane"/>
    <property type="evidence" value="ECO:0007669"/>
    <property type="project" value="TreeGrafter"/>
</dbReference>
<sequence length="529" mass="57509">MTDPSSAVPIERPRRRSFMDIGGVNSLSHFATSYTRAQGYLGSEALEEDGISPTQEIPADIASHSAGRRQQHGGHNHIKTFSFPEADRQRAALLMRPASETSPLLESAFPQGDHHDDDSDTASVRTSYSMALPSGNSTAPQTVFNSVNTLIGIGMLSLPFALHLAGWIPGMVLLTSSAVITCITAIVLGGIIRRMPHLKTYGDIAQAYGGPYFALAVTFLFSLDLLGASLSLVILFADSFTTVLPWWPAPVYKAIIASIVFLLSFVPLNILSLTSFMGIVCTVSVIVLIVSCGLMLDTPPGSLLQHAKINAWPVDWPSFCLSLGLFLSVWGGHPVFPELYRDMRHPSKFSKTCRQSFVVTYSVDAGIAVVGFLMYGINCEDSIIKNIMGNSRYPNWVNPLLCVFMGILPVSKLPLVTRPLITVYESYFGLNRLDAVKGNGRHYSLGRVLARLAFCGLLFTLSIVFTSFGQVVSFLGSAICFTICVSLPCLFYVYFDQPPMKMRILAYAVSLLGFVGAIVGTWASVTMPT</sequence>
<dbReference type="OrthoDB" id="655540at2759"/>
<feature type="transmembrane region" description="Helical" evidence="9">
    <location>
        <begin position="212"/>
        <end position="237"/>
    </location>
</feature>
<dbReference type="VEuPathDB" id="FungiDB:DIURU_003559"/>
<name>A0A642ULK4_DIURU</name>
<dbReference type="GeneID" id="54782210"/>
<feature type="transmembrane region" description="Helical" evidence="9">
    <location>
        <begin position="357"/>
        <end position="376"/>
    </location>
</feature>
<comment type="caution">
    <text evidence="11">The sequence shown here is derived from an EMBL/GenBank/DDBJ whole genome shotgun (WGS) entry which is preliminary data.</text>
</comment>
<dbReference type="OMA" id="AICYTVC"/>
<feature type="domain" description="Amino acid transporter transmembrane" evidence="10">
    <location>
        <begin position="136"/>
        <end position="525"/>
    </location>
</feature>
<feature type="transmembrane region" description="Helical" evidence="9">
    <location>
        <begin position="474"/>
        <end position="495"/>
    </location>
</feature>
<feature type="transmembrane region" description="Helical" evidence="9">
    <location>
        <begin position="316"/>
        <end position="336"/>
    </location>
</feature>
<evidence type="ECO:0000256" key="6">
    <source>
        <dbReference type="ARBA" id="ARBA00022989"/>
    </source>
</evidence>
<proteinExistence type="inferred from homology"/>
<keyword evidence="4 9" id="KW-0812">Transmembrane</keyword>
<keyword evidence="7 9" id="KW-0472">Membrane</keyword>
<keyword evidence="6 9" id="KW-1133">Transmembrane helix</keyword>
<feature type="transmembrane region" description="Helical" evidence="9">
    <location>
        <begin position="171"/>
        <end position="192"/>
    </location>
</feature>
<keyword evidence="5" id="KW-0029">Amino-acid transport</keyword>
<feature type="transmembrane region" description="Helical" evidence="9">
    <location>
        <begin position="396"/>
        <end position="415"/>
    </location>
</feature>
<organism evidence="11 12">
    <name type="scientific">Diutina rugosa</name>
    <name type="common">Yeast</name>
    <name type="synonym">Candida rugosa</name>
    <dbReference type="NCBI Taxonomy" id="5481"/>
    <lineage>
        <taxon>Eukaryota</taxon>
        <taxon>Fungi</taxon>
        <taxon>Dikarya</taxon>
        <taxon>Ascomycota</taxon>
        <taxon>Saccharomycotina</taxon>
        <taxon>Pichiomycetes</taxon>
        <taxon>Debaryomycetaceae</taxon>
        <taxon>Diutina</taxon>
    </lineage>
</organism>
<keyword evidence="12" id="KW-1185">Reference proteome</keyword>
<dbReference type="Pfam" id="PF01490">
    <property type="entry name" value="Aa_trans"/>
    <property type="match status" value="1"/>
</dbReference>
<feature type="transmembrane region" description="Helical" evidence="9">
    <location>
        <begin position="448"/>
        <end position="468"/>
    </location>
</feature>
<evidence type="ECO:0000256" key="5">
    <source>
        <dbReference type="ARBA" id="ARBA00022970"/>
    </source>
</evidence>
<feature type="region of interest" description="Disordered" evidence="8">
    <location>
        <begin position="104"/>
        <end position="124"/>
    </location>
</feature>
<evidence type="ECO:0000256" key="3">
    <source>
        <dbReference type="ARBA" id="ARBA00022448"/>
    </source>
</evidence>
<evidence type="ECO:0000259" key="10">
    <source>
        <dbReference type="Pfam" id="PF01490"/>
    </source>
</evidence>
<comment type="similarity">
    <text evidence="2">Belongs to the amino acid/polyamine transporter 2 family.</text>
</comment>
<feature type="transmembrane region" description="Helical" evidence="9">
    <location>
        <begin position="504"/>
        <end position="525"/>
    </location>
</feature>
<evidence type="ECO:0000256" key="4">
    <source>
        <dbReference type="ARBA" id="ARBA00022692"/>
    </source>
</evidence>
<dbReference type="PANTHER" id="PTHR22950">
    <property type="entry name" value="AMINO ACID TRANSPORTER"/>
    <property type="match status" value="1"/>
</dbReference>
<dbReference type="InterPro" id="IPR013057">
    <property type="entry name" value="AA_transpt_TM"/>
</dbReference>
<comment type="subcellular location">
    <subcellularLocation>
        <location evidence="1">Membrane</location>
        <topology evidence="1">Multi-pass membrane protein</topology>
    </subcellularLocation>
</comment>
<feature type="transmembrane region" description="Helical" evidence="9">
    <location>
        <begin position="249"/>
        <end position="268"/>
    </location>
</feature>
<dbReference type="RefSeq" id="XP_034011812.1">
    <property type="nucleotide sequence ID" value="XM_034156334.1"/>
</dbReference>
<dbReference type="Gene3D" id="1.20.1740.10">
    <property type="entry name" value="Amino acid/polyamine transporter I"/>
    <property type="match status" value="1"/>
</dbReference>
<evidence type="ECO:0000313" key="11">
    <source>
        <dbReference type="EMBL" id="KAA8901189.1"/>
    </source>
</evidence>
<dbReference type="PANTHER" id="PTHR22950:SF692">
    <property type="entry name" value="TRANSMEMBRANE AMINO ACID TRANSPORTER FAMILY PROTEIN"/>
    <property type="match status" value="1"/>
</dbReference>
<keyword evidence="3" id="KW-0813">Transport</keyword>
<dbReference type="Proteomes" id="UP000449547">
    <property type="component" value="Unassembled WGS sequence"/>
</dbReference>
<evidence type="ECO:0000313" key="12">
    <source>
        <dbReference type="Proteomes" id="UP000449547"/>
    </source>
</evidence>
<feature type="transmembrane region" description="Helical" evidence="9">
    <location>
        <begin position="147"/>
        <end position="165"/>
    </location>
</feature>
<reference evidence="11 12" key="1">
    <citation type="submission" date="2019-07" db="EMBL/GenBank/DDBJ databases">
        <title>Genome assembly of two rare yeast pathogens: Diutina rugosa and Trichomonascus ciferrii.</title>
        <authorList>
            <person name="Mixao V."/>
            <person name="Saus E."/>
            <person name="Hansen A."/>
            <person name="Lass-Flor C."/>
            <person name="Gabaldon T."/>
        </authorList>
    </citation>
    <scope>NUCLEOTIDE SEQUENCE [LARGE SCALE GENOMIC DNA]</scope>
    <source>
        <strain evidence="11 12">CBS 613</strain>
    </source>
</reference>
<accession>A0A642ULK4</accession>
<dbReference type="EMBL" id="SWFT01000105">
    <property type="protein sequence ID" value="KAA8901189.1"/>
    <property type="molecule type" value="Genomic_DNA"/>
</dbReference>
<evidence type="ECO:0000256" key="9">
    <source>
        <dbReference type="SAM" id="Phobius"/>
    </source>
</evidence>
<evidence type="ECO:0000256" key="2">
    <source>
        <dbReference type="ARBA" id="ARBA00008066"/>
    </source>
</evidence>